<comment type="caution">
    <text evidence="5">The sequence shown here is derived from an EMBL/GenBank/DDBJ whole genome shotgun (WGS) entry which is preliminary data.</text>
</comment>
<dbReference type="AlphaFoldDB" id="A0A9N8WLF4"/>
<evidence type="ECO:0000259" key="4">
    <source>
        <dbReference type="PROSITE" id="PS51762"/>
    </source>
</evidence>
<dbReference type="SUPFAM" id="SSF49899">
    <property type="entry name" value="Concanavalin A-like lectins/glucanases"/>
    <property type="match status" value="1"/>
</dbReference>
<protein>
    <submittedName>
        <fullName evidence="5">8650_t:CDS:1</fullName>
    </submittedName>
</protein>
<dbReference type="GO" id="GO:0005975">
    <property type="term" value="P:carbohydrate metabolic process"/>
    <property type="evidence" value="ECO:0007669"/>
    <property type="project" value="InterPro"/>
</dbReference>
<keyword evidence="3" id="KW-0326">Glycosidase</keyword>
<keyword evidence="2" id="KW-0378">Hydrolase</keyword>
<dbReference type="Proteomes" id="UP000789342">
    <property type="component" value="Unassembled WGS sequence"/>
</dbReference>
<dbReference type="GO" id="GO:0009277">
    <property type="term" value="C:fungal-type cell wall"/>
    <property type="evidence" value="ECO:0007669"/>
    <property type="project" value="TreeGrafter"/>
</dbReference>
<keyword evidence="6" id="KW-1185">Reference proteome</keyword>
<organism evidence="5 6">
    <name type="scientific">Acaulospora morrowiae</name>
    <dbReference type="NCBI Taxonomy" id="94023"/>
    <lineage>
        <taxon>Eukaryota</taxon>
        <taxon>Fungi</taxon>
        <taxon>Fungi incertae sedis</taxon>
        <taxon>Mucoromycota</taxon>
        <taxon>Glomeromycotina</taxon>
        <taxon>Glomeromycetes</taxon>
        <taxon>Diversisporales</taxon>
        <taxon>Acaulosporaceae</taxon>
        <taxon>Acaulospora</taxon>
    </lineage>
</organism>
<dbReference type="GO" id="GO:0004553">
    <property type="term" value="F:hydrolase activity, hydrolyzing O-glycosyl compounds"/>
    <property type="evidence" value="ECO:0007669"/>
    <property type="project" value="InterPro"/>
</dbReference>
<dbReference type="PANTHER" id="PTHR10963:SF22">
    <property type="entry name" value="GLYCOSIDASE CRH2-RELATED"/>
    <property type="match status" value="1"/>
</dbReference>
<dbReference type="Pfam" id="PF00722">
    <property type="entry name" value="Glyco_hydro_16"/>
    <property type="match status" value="1"/>
</dbReference>
<accession>A0A9N8WLF4</accession>
<feature type="domain" description="GH16" evidence="4">
    <location>
        <begin position="7"/>
        <end position="208"/>
    </location>
</feature>
<dbReference type="Gene3D" id="2.60.120.200">
    <property type="match status" value="1"/>
</dbReference>
<reference evidence="5" key="1">
    <citation type="submission" date="2021-06" db="EMBL/GenBank/DDBJ databases">
        <authorList>
            <person name="Kallberg Y."/>
            <person name="Tangrot J."/>
            <person name="Rosling A."/>
        </authorList>
    </citation>
    <scope>NUCLEOTIDE SEQUENCE</scope>
    <source>
        <strain evidence="5">CL551</strain>
    </source>
</reference>
<keyword evidence="1" id="KW-0732">Signal</keyword>
<dbReference type="InterPro" id="IPR050546">
    <property type="entry name" value="Glycosyl_Hydrlase_16"/>
</dbReference>
<sequence length="226" mass="25040">MISVSHVLWNSIIITEIPNRRIGSILAVLRGDQQRVNSSQGPYNKVVGIGATLNSTYKMHYGKAEITMKCIGVGGVVNAFITMATNGDEIDWEMVGKDVSHGQTNFFWNNDMLYGVNSRTHAVSGGYINTTFHTYGIDWTPDSLTWLIDGAPVRTLYRKDTLEDGIYKYPSHPSYIQFGVWDSSGSASTTSWANGPIDWDEQPSVLSNIISKIKITCDSTYNKVVS</sequence>
<proteinExistence type="predicted"/>
<evidence type="ECO:0000256" key="2">
    <source>
        <dbReference type="ARBA" id="ARBA00022801"/>
    </source>
</evidence>
<dbReference type="EMBL" id="CAJVPV010001243">
    <property type="protein sequence ID" value="CAG8491178.1"/>
    <property type="molecule type" value="Genomic_DNA"/>
</dbReference>
<dbReference type="PANTHER" id="PTHR10963">
    <property type="entry name" value="GLYCOSYL HYDROLASE-RELATED"/>
    <property type="match status" value="1"/>
</dbReference>
<name>A0A9N8WLF4_9GLOM</name>
<gene>
    <name evidence="5" type="ORF">AMORRO_LOCUS2784</name>
</gene>
<evidence type="ECO:0000256" key="1">
    <source>
        <dbReference type="ARBA" id="ARBA00022729"/>
    </source>
</evidence>
<dbReference type="GO" id="GO:0031505">
    <property type="term" value="P:fungal-type cell wall organization"/>
    <property type="evidence" value="ECO:0007669"/>
    <property type="project" value="TreeGrafter"/>
</dbReference>
<dbReference type="InterPro" id="IPR013320">
    <property type="entry name" value="ConA-like_dom_sf"/>
</dbReference>
<dbReference type="PROSITE" id="PS51762">
    <property type="entry name" value="GH16_2"/>
    <property type="match status" value="1"/>
</dbReference>
<dbReference type="OrthoDB" id="4781at2759"/>
<dbReference type="GO" id="GO:0016757">
    <property type="term" value="F:glycosyltransferase activity"/>
    <property type="evidence" value="ECO:0007669"/>
    <property type="project" value="TreeGrafter"/>
</dbReference>
<dbReference type="InterPro" id="IPR000757">
    <property type="entry name" value="Beta-glucanase-like"/>
</dbReference>
<evidence type="ECO:0000256" key="3">
    <source>
        <dbReference type="ARBA" id="ARBA00023295"/>
    </source>
</evidence>
<evidence type="ECO:0000313" key="6">
    <source>
        <dbReference type="Proteomes" id="UP000789342"/>
    </source>
</evidence>
<evidence type="ECO:0000313" key="5">
    <source>
        <dbReference type="EMBL" id="CAG8491178.1"/>
    </source>
</evidence>